<evidence type="ECO:0000256" key="1">
    <source>
        <dbReference type="SAM" id="MobiDB-lite"/>
    </source>
</evidence>
<reference evidence="2 3" key="1">
    <citation type="journal article" date="2018" name="IMA Fungus">
        <title>IMA Genome-F 9: Draft genome sequence of Annulohypoxylon stygium, Aspergillus mulundensis, Berkeleyomyces basicola (syn. Thielaviopsis basicola), Ceratocystis smalleyi, two Cercospora beticola strains, Coleophoma cylindrospora, Fusarium fracticaudum, Phialophora cf. hyalina, and Morchella septimelata.</title>
        <authorList>
            <person name="Wingfield B.D."/>
            <person name="Bills G.F."/>
            <person name="Dong Y."/>
            <person name="Huang W."/>
            <person name="Nel W.J."/>
            <person name="Swalarsk-Parry B.S."/>
            <person name="Vaghefi N."/>
            <person name="Wilken P.M."/>
            <person name="An Z."/>
            <person name="de Beer Z.W."/>
            <person name="De Vos L."/>
            <person name="Chen L."/>
            <person name="Duong T.A."/>
            <person name="Gao Y."/>
            <person name="Hammerbacher A."/>
            <person name="Kikkert J.R."/>
            <person name="Li Y."/>
            <person name="Li H."/>
            <person name="Li K."/>
            <person name="Li Q."/>
            <person name="Liu X."/>
            <person name="Ma X."/>
            <person name="Naidoo K."/>
            <person name="Pethybridge S.J."/>
            <person name="Sun J."/>
            <person name="Steenkamp E.T."/>
            <person name="van der Nest M.A."/>
            <person name="van Wyk S."/>
            <person name="Wingfield M.J."/>
            <person name="Xiong C."/>
            <person name="Yue Q."/>
            <person name="Zhang X."/>
        </authorList>
    </citation>
    <scope>NUCLEOTIDE SEQUENCE [LARGE SCALE GENOMIC DNA]</scope>
    <source>
        <strain evidence="2 3">BP 5553</strain>
    </source>
</reference>
<proteinExistence type="predicted"/>
<evidence type="ECO:0000313" key="3">
    <source>
        <dbReference type="Proteomes" id="UP000254866"/>
    </source>
</evidence>
<accession>A0A370TYI6</accession>
<sequence length="529" mass="58196">MCGHMQIITIHSPKCCLSKSKSKCFATGNIQLDCHETDFKKDECLWCAGKLTTNNCNIRRSDPEHDVLPRPIVLARQRAWLKQETRYWQLIAAEKEAEKIIWEQSPYPQAKSDLVDLISLVTQSDEDTMDNSVRSWDASESDDLSIISDADLSSTTAEKEAEKTMENFLRYLKEESVGGLSKFQEAMQELKDISRVRRRDKEAMNNCLSSGDSSGYPSGTNQTGITRTDISACDNINYKDTKPPNTANTLGGGGGPEFSRQEDEIDMIHKSCRKLPGSEPTTKYSPLLAPTTANVLGASGGPEFSRQEDEIDMVLKSWGKPPGTTPTAKHSAPLGTMDTTLGIKTECDAAPENKSGSFGQTSSKLRIPYMLNYLSDEGYLADSSVSSLDLEDVEELISGSQEMPSKPSFSNPDEDKARDADDKEPDDWAWSADSAPKTNRMTYGLPANPKVGYQAQPAGNGPRDPVSICSFTLKPRPQPVKQEEVIDKEHPTVSSEAIYNADGTMKVEVRVKAGLNYSVSGSEFLLRGL</sequence>
<feature type="compositionally biased region" description="Polar residues" evidence="1">
    <location>
        <begin position="398"/>
        <end position="411"/>
    </location>
</feature>
<organism evidence="2 3">
    <name type="scientific">Venustampulla echinocandica</name>
    <dbReference type="NCBI Taxonomy" id="2656787"/>
    <lineage>
        <taxon>Eukaryota</taxon>
        <taxon>Fungi</taxon>
        <taxon>Dikarya</taxon>
        <taxon>Ascomycota</taxon>
        <taxon>Pezizomycotina</taxon>
        <taxon>Leotiomycetes</taxon>
        <taxon>Helotiales</taxon>
        <taxon>Pleuroascaceae</taxon>
        <taxon>Venustampulla</taxon>
    </lineage>
</organism>
<comment type="caution">
    <text evidence="2">The sequence shown here is derived from an EMBL/GenBank/DDBJ whole genome shotgun (WGS) entry which is preliminary data.</text>
</comment>
<name>A0A370TYI6_9HELO</name>
<gene>
    <name evidence="2" type="ORF">BP5553_00559</name>
</gene>
<dbReference type="AlphaFoldDB" id="A0A370TYI6"/>
<dbReference type="RefSeq" id="XP_031873236.1">
    <property type="nucleotide sequence ID" value="XM_032009182.1"/>
</dbReference>
<keyword evidence="3" id="KW-1185">Reference proteome</keyword>
<dbReference type="Proteomes" id="UP000254866">
    <property type="component" value="Unassembled WGS sequence"/>
</dbReference>
<dbReference type="EMBL" id="NPIC01000001">
    <property type="protein sequence ID" value="RDL40580.1"/>
    <property type="molecule type" value="Genomic_DNA"/>
</dbReference>
<feature type="region of interest" description="Disordered" evidence="1">
    <location>
        <begin position="238"/>
        <end position="257"/>
    </location>
</feature>
<protein>
    <submittedName>
        <fullName evidence="2">Uncharacterized protein</fullName>
    </submittedName>
</protein>
<evidence type="ECO:0000313" key="2">
    <source>
        <dbReference type="EMBL" id="RDL40580.1"/>
    </source>
</evidence>
<feature type="region of interest" description="Disordered" evidence="1">
    <location>
        <begin position="397"/>
        <end position="441"/>
    </location>
</feature>
<dbReference type="GeneID" id="43593408"/>